<dbReference type="InterPro" id="IPR023430">
    <property type="entry name" value="Pept_HybD-like_dom_sf"/>
</dbReference>
<sequence>MKKVFAIGNIMMKDDGIAIHIVRNLTTYLEEQGYQVFLGETDFNYCLRNIENNDFLLIIDAVYQGSNPGTVSSWELSKIITTRQKSISAHHQGLLNNLHCKQVKGHFIGIEIGEVDFGLELSSVIQGRYEDILKEVVEIISCVK</sequence>
<dbReference type="PANTHER" id="PTHR30302">
    <property type="entry name" value="HYDROGENASE 1 MATURATION PROTEASE"/>
    <property type="match status" value="1"/>
</dbReference>
<dbReference type="Proteomes" id="UP000192731">
    <property type="component" value="Unassembled WGS sequence"/>
</dbReference>
<dbReference type="EMBL" id="FWWT01000017">
    <property type="protein sequence ID" value="SMB90534.1"/>
    <property type="molecule type" value="Genomic_DNA"/>
</dbReference>
<name>A0A1W1VC35_DESTI</name>
<dbReference type="SUPFAM" id="SSF53163">
    <property type="entry name" value="HybD-like"/>
    <property type="match status" value="1"/>
</dbReference>
<dbReference type="RefSeq" id="WP_084053114.1">
    <property type="nucleotide sequence ID" value="NZ_FWWT01000017.1"/>
</dbReference>
<keyword evidence="4" id="KW-0378">Hydrolase</keyword>
<keyword evidence="3" id="KW-0064">Aspartyl protease</keyword>
<evidence type="ECO:0000256" key="2">
    <source>
        <dbReference type="ARBA" id="ARBA00022670"/>
    </source>
</evidence>
<gene>
    <name evidence="5" type="ORF">SAMN00017405_1326</name>
</gene>
<comment type="similarity">
    <text evidence="1">Belongs to the peptidase A31 family.</text>
</comment>
<dbReference type="GO" id="GO:0016485">
    <property type="term" value="P:protein processing"/>
    <property type="evidence" value="ECO:0007669"/>
    <property type="project" value="TreeGrafter"/>
</dbReference>
<evidence type="ECO:0000256" key="1">
    <source>
        <dbReference type="ARBA" id="ARBA00006814"/>
    </source>
</evidence>
<keyword evidence="2 5" id="KW-0645">Protease</keyword>
<dbReference type="PANTHER" id="PTHR30302:SF1">
    <property type="entry name" value="HYDROGENASE 2 MATURATION PROTEASE"/>
    <property type="match status" value="1"/>
</dbReference>
<dbReference type="NCBIfam" id="TIGR00072">
    <property type="entry name" value="hydrog_prot"/>
    <property type="match status" value="1"/>
</dbReference>
<protein>
    <submittedName>
        <fullName evidence="5">Hydrogenase maturation protease</fullName>
    </submittedName>
</protein>
<dbReference type="GO" id="GO:0004190">
    <property type="term" value="F:aspartic-type endopeptidase activity"/>
    <property type="evidence" value="ECO:0007669"/>
    <property type="project" value="UniProtKB-KW"/>
</dbReference>
<proteinExistence type="inferred from homology"/>
<dbReference type="PRINTS" id="PR00446">
    <property type="entry name" value="HYDRGNUPTAKE"/>
</dbReference>
<reference evidence="5 6" key="1">
    <citation type="submission" date="2017-04" db="EMBL/GenBank/DDBJ databases">
        <authorList>
            <person name="Afonso C.L."/>
            <person name="Miller P.J."/>
            <person name="Scott M.A."/>
            <person name="Spackman E."/>
            <person name="Goraichik I."/>
            <person name="Dimitrov K.M."/>
            <person name="Suarez D.L."/>
            <person name="Swayne D.E."/>
        </authorList>
    </citation>
    <scope>NUCLEOTIDE SEQUENCE [LARGE SCALE GENOMIC DNA]</scope>
    <source>
        <strain evidence="5 6">DSM 11270</strain>
    </source>
</reference>
<accession>A0A1W1VC35</accession>
<dbReference type="Gene3D" id="3.40.50.1450">
    <property type="entry name" value="HybD-like"/>
    <property type="match status" value="1"/>
</dbReference>
<evidence type="ECO:0000313" key="5">
    <source>
        <dbReference type="EMBL" id="SMB90534.1"/>
    </source>
</evidence>
<organism evidence="5 6">
    <name type="scientific">Desulfonispora thiosulfatigenes DSM 11270</name>
    <dbReference type="NCBI Taxonomy" id="656914"/>
    <lineage>
        <taxon>Bacteria</taxon>
        <taxon>Bacillati</taxon>
        <taxon>Bacillota</taxon>
        <taxon>Clostridia</taxon>
        <taxon>Eubacteriales</taxon>
        <taxon>Peptococcaceae</taxon>
        <taxon>Desulfonispora</taxon>
    </lineage>
</organism>
<evidence type="ECO:0000256" key="3">
    <source>
        <dbReference type="ARBA" id="ARBA00022750"/>
    </source>
</evidence>
<dbReference type="GO" id="GO:0008047">
    <property type="term" value="F:enzyme activator activity"/>
    <property type="evidence" value="ECO:0007669"/>
    <property type="project" value="InterPro"/>
</dbReference>
<evidence type="ECO:0000313" key="6">
    <source>
        <dbReference type="Proteomes" id="UP000192731"/>
    </source>
</evidence>
<keyword evidence="6" id="KW-1185">Reference proteome</keyword>
<dbReference type="STRING" id="656914.SAMN00017405_1326"/>
<evidence type="ECO:0000256" key="4">
    <source>
        <dbReference type="ARBA" id="ARBA00022801"/>
    </source>
</evidence>
<dbReference type="AlphaFoldDB" id="A0A1W1VC35"/>
<dbReference type="CDD" id="cd00518">
    <property type="entry name" value="H2MP"/>
    <property type="match status" value="1"/>
</dbReference>
<dbReference type="Pfam" id="PF01750">
    <property type="entry name" value="HycI"/>
    <property type="match status" value="1"/>
</dbReference>
<dbReference type="InterPro" id="IPR000671">
    <property type="entry name" value="Peptidase_A31"/>
</dbReference>
<dbReference type="OrthoDB" id="9794619at2"/>